<dbReference type="PANTHER" id="PTHR30543">
    <property type="entry name" value="CHROMATE REDUCTASE"/>
    <property type="match status" value="1"/>
</dbReference>
<comment type="caution">
    <text evidence="3">The sequence shown here is derived from an EMBL/GenBank/DDBJ whole genome shotgun (WGS) entry which is preliminary data.</text>
</comment>
<accession>A0AAJ0HAP2</accession>
<dbReference type="InterPro" id="IPR005025">
    <property type="entry name" value="FMN_Rdtase-like_dom"/>
</dbReference>
<dbReference type="InterPro" id="IPR029039">
    <property type="entry name" value="Flavoprotein-like_sf"/>
</dbReference>
<dbReference type="Proteomes" id="UP001275084">
    <property type="component" value="Unassembled WGS sequence"/>
</dbReference>
<dbReference type="GO" id="GO:0016491">
    <property type="term" value="F:oxidoreductase activity"/>
    <property type="evidence" value="ECO:0007669"/>
    <property type="project" value="InterPro"/>
</dbReference>
<evidence type="ECO:0000256" key="1">
    <source>
        <dbReference type="SAM" id="Coils"/>
    </source>
</evidence>
<dbReference type="InterPro" id="IPR050712">
    <property type="entry name" value="NAD(P)H-dep_reductase"/>
</dbReference>
<keyword evidence="4" id="KW-1185">Reference proteome</keyword>
<gene>
    <name evidence="3" type="ORF">B0T25DRAFT_460515</name>
</gene>
<evidence type="ECO:0000259" key="2">
    <source>
        <dbReference type="Pfam" id="PF03358"/>
    </source>
</evidence>
<dbReference type="Gene3D" id="3.40.50.360">
    <property type="match status" value="1"/>
</dbReference>
<dbReference type="AlphaFoldDB" id="A0AAJ0HAP2"/>
<dbReference type="Pfam" id="PF03358">
    <property type="entry name" value="FMN_red"/>
    <property type="match status" value="1"/>
</dbReference>
<feature type="coiled-coil region" evidence="1">
    <location>
        <begin position="187"/>
        <end position="214"/>
    </location>
</feature>
<feature type="domain" description="NADPH-dependent FMN reductase-like" evidence="2">
    <location>
        <begin position="5"/>
        <end position="152"/>
    </location>
</feature>
<evidence type="ECO:0000313" key="4">
    <source>
        <dbReference type="Proteomes" id="UP001275084"/>
    </source>
</evidence>
<proteinExistence type="predicted"/>
<reference evidence="3" key="2">
    <citation type="submission" date="2023-06" db="EMBL/GenBank/DDBJ databases">
        <authorList>
            <consortium name="Lawrence Berkeley National Laboratory"/>
            <person name="Haridas S."/>
            <person name="Hensen N."/>
            <person name="Bonometti L."/>
            <person name="Westerberg I."/>
            <person name="Brannstrom I.O."/>
            <person name="Guillou S."/>
            <person name="Cros-Aarteil S."/>
            <person name="Calhoun S."/>
            <person name="Kuo A."/>
            <person name="Mondo S."/>
            <person name="Pangilinan J."/>
            <person name="Riley R."/>
            <person name="Labutti K."/>
            <person name="Andreopoulos B."/>
            <person name="Lipzen A."/>
            <person name="Chen C."/>
            <person name="Yanf M."/>
            <person name="Daum C."/>
            <person name="Ng V."/>
            <person name="Clum A."/>
            <person name="Steindorff A."/>
            <person name="Ohm R."/>
            <person name="Martin F."/>
            <person name="Silar P."/>
            <person name="Natvig D."/>
            <person name="Lalanne C."/>
            <person name="Gautier V."/>
            <person name="Ament-Velasquez S.L."/>
            <person name="Kruys A."/>
            <person name="Hutchinson M.I."/>
            <person name="Powell A.J."/>
            <person name="Barry K."/>
            <person name="Miller A.N."/>
            <person name="Grigoriev I.V."/>
            <person name="Debuchy R."/>
            <person name="Gladieux P."/>
            <person name="Thoren M.H."/>
            <person name="Johannesson H."/>
        </authorList>
    </citation>
    <scope>NUCLEOTIDE SEQUENCE</scope>
    <source>
        <strain evidence="3">CBS 955.72</strain>
    </source>
</reference>
<name>A0AAJ0HAP2_9PEZI</name>
<dbReference type="EMBL" id="JAUIQD010000006">
    <property type="protein sequence ID" value="KAK3346123.1"/>
    <property type="molecule type" value="Genomic_DNA"/>
</dbReference>
<evidence type="ECO:0000313" key="3">
    <source>
        <dbReference type="EMBL" id="KAK3346123.1"/>
    </source>
</evidence>
<reference evidence="3" key="1">
    <citation type="journal article" date="2023" name="Mol. Phylogenet. Evol.">
        <title>Genome-scale phylogeny and comparative genomics of the fungal order Sordariales.</title>
        <authorList>
            <person name="Hensen N."/>
            <person name="Bonometti L."/>
            <person name="Westerberg I."/>
            <person name="Brannstrom I.O."/>
            <person name="Guillou S."/>
            <person name="Cros-Aarteil S."/>
            <person name="Calhoun S."/>
            <person name="Haridas S."/>
            <person name="Kuo A."/>
            <person name="Mondo S."/>
            <person name="Pangilinan J."/>
            <person name="Riley R."/>
            <person name="LaButti K."/>
            <person name="Andreopoulos B."/>
            <person name="Lipzen A."/>
            <person name="Chen C."/>
            <person name="Yan M."/>
            <person name="Daum C."/>
            <person name="Ng V."/>
            <person name="Clum A."/>
            <person name="Steindorff A."/>
            <person name="Ohm R.A."/>
            <person name="Martin F."/>
            <person name="Silar P."/>
            <person name="Natvig D.O."/>
            <person name="Lalanne C."/>
            <person name="Gautier V."/>
            <person name="Ament-Velasquez S.L."/>
            <person name="Kruys A."/>
            <person name="Hutchinson M.I."/>
            <person name="Powell A.J."/>
            <person name="Barry K."/>
            <person name="Miller A.N."/>
            <person name="Grigoriev I.V."/>
            <person name="Debuchy R."/>
            <person name="Gladieux P."/>
            <person name="Hiltunen Thoren M."/>
            <person name="Johannesson H."/>
        </authorList>
    </citation>
    <scope>NUCLEOTIDE SEQUENCE</scope>
    <source>
        <strain evidence="3">CBS 955.72</strain>
    </source>
</reference>
<protein>
    <submittedName>
        <fullName evidence="3">Flavoprotein-like protein</fullName>
    </submittedName>
</protein>
<dbReference type="PANTHER" id="PTHR30543:SF21">
    <property type="entry name" value="NAD(P)H-DEPENDENT FMN REDUCTASE LOT6"/>
    <property type="match status" value="1"/>
</dbReference>
<dbReference type="GO" id="GO:0010181">
    <property type="term" value="F:FMN binding"/>
    <property type="evidence" value="ECO:0007669"/>
    <property type="project" value="TreeGrafter"/>
</dbReference>
<dbReference type="GO" id="GO:0005829">
    <property type="term" value="C:cytosol"/>
    <property type="evidence" value="ECO:0007669"/>
    <property type="project" value="TreeGrafter"/>
</dbReference>
<keyword evidence="1" id="KW-0175">Coiled coil</keyword>
<organism evidence="3 4">
    <name type="scientific">Lasiosphaeria hispida</name>
    <dbReference type="NCBI Taxonomy" id="260671"/>
    <lineage>
        <taxon>Eukaryota</taxon>
        <taxon>Fungi</taxon>
        <taxon>Dikarya</taxon>
        <taxon>Ascomycota</taxon>
        <taxon>Pezizomycotina</taxon>
        <taxon>Sordariomycetes</taxon>
        <taxon>Sordariomycetidae</taxon>
        <taxon>Sordariales</taxon>
        <taxon>Lasiosphaeriaceae</taxon>
        <taxon>Lasiosphaeria</taxon>
    </lineage>
</organism>
<sequence>MSKSIALITTSVRTPRVGPNVSAFVKTILDPLAAAADLAIAPVDLADFKLPIYDEAVIPAMVVPGAADGPQFAHAHTIAWTSEIAKHAGYVLVIPEYNYGVSGGTKNAIDYLMHEWIGKPVVVVSYGIKGGAFASEQVSHMLGQMKLKVAPTKPQLAFVGGHGPELFGAMLKGELGEETKKEWIGKKGEVEKAFEELKELLEEKAEEKTEAKAE</sequence>
<dbReference type="SUPFAM" id="SSF52218">
    <property type="entry name" value="Flavoproteins"/>
    <property type="match status" value="1"/>
</dbReference>